<name>B7JYH2_RIPO1</name>
<dbReference type="Proteomes" id="UP000008204">
    <property type="component" value="Chromosome"/>
</dbReference>
<dbReference type="NCBIfam" id="TIGR04155">
    <property type="entry name" value="cyano_PEP"/>
    <property type="match status" value="1"/>
</dbReference>
<dbReference type="OrthoDB" id="7052168at2"/>
<sequence length="229" mass="24290">MLTHSTTFSVFTIGLVSGLGTLTLGSSALAATFPFPLTYGDVSSTTTQTLITNAFSNGLDDLGNFNVSGNNPIFAFELELELGLADGALGFDAGDTSAIAQTLTAKQGDTIRFDWTFLTNHLNPETIRNDYAFLIVNDLVIPLADTNSVLTAPGLNGFARQTSNTFSYVFPTDGLYQIALGVSDVGDETTSSALLVENFDVQSVPEPSTLLGLGTTLLLGLYLKRKRKA</sequence>
<organism evidence="2 3">
    <name type="scientific">Rippkaea orientalis (strain PCC 8801 / RF-1)</name>
    <name type="common">Cyanothece sp. (strain PCC 8801)</name>
    <dbReference type="NCBI Taxonomy" id="41431"/>
    <lineage>
        <taxon>Bacteria</taxon>
        <taxon>Bacillati</taxon>
        <taxon>Cyanobacteriota</taxon>
        <taxon>Cyanophyceae</taxon>
        <taxon>Oscillatoriophycideae</taxon>
        <taxon>Chroococcales</taxon>
        <taxon>Aphanothecaceae</taxon>
        <taxon>Rippkaea</taxon>
        <taxon>Rippkaea orientalis</taxon>
    </lineage>
</organism>
<dbReference type="EMBL" id="CP001287">
    <property type="protein sequence ID" value="ACK64842.1"/>
    <property type="molecule type" value="Genomic_DNA"/>
</dbReference>
<keyword evidence="3" id="KW-1185">Reference proteome</keyword>
<dbReference type="RefSeq" id="WP_012594118.1">
    <property type="nucleotide sequence ID" value="NC_011726.1"/>
</dbReference>
<dbReference type="KEGG" id="cyp:PCC8801_0760"/>
<evidence type="ECO:0000313" key="2">
    <source>
        <dbReference type="EMBL" id="ACK64842.1"/>
    </source>
</evidence>
<dbReference type="eggNOG" id="COG1404">
    <property type="taxonomic scope" value="Bacteria"/>
</dbReference>
<protein>
    <recommendedName>
        <fullName evidence="1">Ice-binding protein C-terminal domain-containing protein</fullName>
    </recommendedName>
</protein>
<gene>
    <name evidence="2" type="ordered locus">PCC8801_0760</name>
</gene>
<dbReference type="InterPro" id="IPR013424">
    <property type="entry name" value="Ice-binding_C"/>
</dbReference>
<evidence type="ECO:0000259" key="1">
    <source>
        <dbReference type="Pfam" id="PF07589"/>
    </source>
</evidence>
<accession>B7JYH2</accession>
<dbReference type="AlphaFoldDB" id="B7JYH2"/>
<reference evidence="3" key="1">
    <citation type="journal article" date="2011" name="MBio">
        <title>Novel metabolic attributes of the genus Cyanothece, comprising a group of unicellular nitrogen-fixing Cyanobacteria.</title>
        <authorList>
            <person name="Bandyopadhyay A."/>
            <person name="Elvitigala T."/>
            <person name="Welsh E."/>
            <person name="Stockel J."/>
            <person name="Liberton M."/>
            <person name="Min H."/>
            <person name="Sherman L.A."/>
            <person name="Pakrasi H.B."/>
        </authorList>
    </citation>
    <scope>NUCLEOTIDE SEQUENCE [LARGE SCALE GENOMIC DNA]</scope>
    <source>
        <strain evidence="3">PCC 8801</strain>
    </source>
</reference>
<dbReference type="STRING" id="41431.PCC8801_0760"/>
<dbReference type="InterPro" id="IPR026374">
    <property type="entry name" value="Cyano_PEP"/>
</dbReference>
<feature type="domain" description="Ice-binding protein C-terminal" evidence="1">
    <location>
        <begin position="203"/>
        <end position="226"/>
    </location>
</feature>
<dbReference type="Pfam" id="PF07589">
    <property type="entry name" value="PEP-CTERM"/>
    <property type="match status" value="1"/>
</dbReference>
<proteinExistence type="predicted"/>
<dbReference type="NCBIfam" id="TIGR02595">
    <property type="entry name" value="PEP_CTERM"/>
    <property type="match status" value="1"/>
</dbReference>
<evidence type="ECO:0000313" key="3">
    <source>
        <dbReference type="Proteomes" id="UP000008204"/>
    </source>
</evidence>
<dbReference type="HOGENOM" id="CLU_088529_0_0_3"/>